<evidence type="ECO:0000256" key="2">
    <source>
        <dbReference type="ARBA" id="ARBA00022723"/>
    </source>
</evidence>
<dbReference type="CDD" id="cd12148">
    <property type="entry name" value="fungal_TF_MHR"/>
    <property type="match status" value="1"/>
</dbReference>
<organism evidence="6 7">
    <name type="scientific">Clonostachys solani</name>
    <dbReference type="NCBI Taxonomy" id="160281"/>
    <lineage>
        <taxon>Eukaryota</taxon>
        <taxon>Fungi</taxon>
        <taxon>Dikarya</taxon>
        <taxon>Ascomycota</taxon>
        <taxon>Pezizomycotina</taxon>
        <taxon>Sordariomycetes</taxon>
        <taxon>Hypocreomycetidae</taxon>
        <taxon>Hypocreales</taxon>
        <taxon>Bionectriaceae</taxon>
        <taxon>Clonostachys</taxon>
    </lineage>
</organism>
<accession>A0A9N9W321</accession>
<dbReference type="SMART" id="SM00066">
    <property type="entry name" value="GAL4"/>
    <property type="match status" value="1"/>
</dbReference>
<dbReference type="InterPro" id="IPR050613">
    <property type="entry name" value="Sec_Metabolite_Reg"/>
</dbReference>
<sequence length="698" mass="78062">MADAQRDAVLLAPDTRSGHWTCAGCRRRKIKCNVVAFSGISPRDKRKPCNNCIKANAECITPSSGRSSAKSSRRGDLKRKFVERITAIEEITQSFHESGGSKAPDVSDEYSSGVAETELSRRRHEVSHLNNTSRTKVTTGEAPRGDAASLTPSALISNHNLRPTVETSLEQLFTDPEGGSYVNTCLLDVLQHEVGRPNIALGLDGRHDQPPMGGVLSSHLHMYESQQLSIRHELVVPLWGYFRARVDPIMKILHVPSMELMITAASNLQPVSREAEALIFSISYIAICSLTPDECIYEFGESRDSLTAYHRHSCEQALARAGFIEATSLATMQAHVLYLAALRSEVNARTMWTMMGLALRAAQSFGLHRDGVHWGHLAPFSVEMRRRLWWQLLELDVRISQVSLPSLDLLMLPRVEDNGRAPLVAETRFDTQMPRNVNDTDLSPRMDELPDSRRGLTEMTISLIGFELTNTLRRVLLSCEDPSGQPAKDLPCQSTGEERKGWVVQAHQSIREKYLANPDVSHPLAWPASTYARLVMSKMWLVVYAPTIIPHEITESPAHIGGKLFAASLEVIEEGNRLDDDPGAGQWRWYFGKTLPWHSIILLLSELSRCSSGDPVDRAWDAIEGLVRSRFQGGRNGPQQQVLLWQLVKRLLIKARMTRERKFMEESRLRGDGLYGDHPMPLDGHPAIDELLANESRT</sequence>
<dbReference type="InterPro" id="IPR001138">
    <property type="entry name" value="Zn2Cys6_DnaBD"/>
</dbReference>
<dbReference type="GO" id="GO:0005634">
    <property type="term" value="C:nucleus"/>
    <property type="evidence" value="ECO:0007669"/>
    <property type="project" value="UniProtKB-SubCell"/>
</dbReference>
<feature type="domain" description="Zn(2)-C6 fungal-type" evidence="5">
    <location>
        <begin position="21"/>
        <end position="61"/>
    </location>
</feature>
<dbReference type="GO" id="GO:0003677">
    <property type="term" value="F:DNA binding"/>
    <property type="evidence" value="ECO:0007669"/>
    <property type="project" value="InterPro"/>
</dbReference>
<evidence type="ECO:0000313" key="7">
    <source>
        <dbReference type="Proteomes" id="UP000775872"/>
    </source>
</evidence>
<keyword evidence="3" id="KW-0539">Nucleus</keyword>
<dbReference type="InterPro" id="IPR007219">
    <property type="entry name" value="XnlR_reg_dom"/>
</dbReference>
<gene>
    <name evidence="6" type="ORF">CSOL1703_00009652</name>
</gene>
<dbReference type="PROSITE" id="PS50048">
    <property type="entry name" value="ZN2_CY6_FUNGAL_2"/>
    <property type="match status" value="1"/>
</dbReference>
<dbReference type="GO" id="GO:0000981">
    <property type="term" value="F:DNA-binding transcription factor activity, RNA polymerase II-specific"/>
    <property type="evidence" value="ECO:0007669"/>
    <property type="project" value="InterPro"/>
</dbReference>
<reference evidence="6 7" key="2">
    <citation type="submission" date="2021-10" db="EMBL/GenBank/DDBJ databases">
        <authorList>
            <person name="Piombo E."/>
        </authorList>
    </citation>
    <scope>NUCLEOTIDE SEQUENCE [LARGE SCALE GENOMIC DNA]</scope>
</reference>
<keyword evidence="7" id="KW-1185">Reference proteome</keyword>
<comment type="subcellular location">
    <subcellularLocation>
        <location evidence="1">Nucleus</location>
    </subcellularLocation>
</comment>
<dbReference type="InterPro" id="IPR036864">
    <property type="entry name" value="Zn2-C6_fun-type_DNA-bd_sf"/>
</dbReference>
<proteinExistence type="predicted"/>
<reference evidence="7" key="1">
    <citation type="submission" date="2019-06" db="EMBL/GenBank/DDBJ databases">
        <authorList>
            <person name="Broberg M."/>
        </authorList>
    </citation>
    <scope>NUCLEOTIDE SEQUENCE [LARGE SCALE GENOMIC DNA]</scope>
</reference>
<dbReference type="GO" id="GO:0006351">
    <property type="term" value="P:DNA-templated transcription"/>
    <property type="evidence" value="ECO:0007669"/>
    <property type="project" value="InterPro"/>
</dbReference>
<keyword evidence="2" id="KW-0479">Metal-binding</keyword>
<dbReference type="Gene3D" id="4.10.240.10">
    <property type="entry name" value="Zn(2)-C6 fungal-type DNA-binding domain"/>
    <property type="match status" value="1"/>
</dbReference>
<evidence type="ECO:0000256" key="4">
    <source>
        <dbReference type="SAM" id="MobiDB-lite"/>
    </source>
</evidence>
<evidence type="ECO:0000256" key="3">
    <source>
        <dbReference type="ARBA" id="ARBA00023242"/>
    </source>
</evidence>
<dbReference type="PANTHER" id="PTHR31001">
    <property type="entry name" value="UNCHARACTERIZED TRANSCRIPTIONAL REGULATORY PROTEIN"/>
    <property type="match status" value="1"/>
</dbReference>
<dbReference type="CDD" id="cd00067">
    <property type="entry name" value="GAL4"/>
    <property type="match status" value="1"/>
</dbReference>
<dbReference type="PANTHER" id="PTHR31001:SF50">
    <property type="entry name" value="ZN(II)2CYS6 TRANSCRIPTION FACTOR (EUROFUNG)"/>
    <property type="match status" value="1"/>
</dbReference>
<dbReference type="SUPFAM" id="SSF57701">
    <property type="entry name" value="Zn2/Cys6 DNA-binding domain"/>
    <property type="match status" value="1"/>
</dbReference>
<feature type="region of interest" description="Disordered" evidence="4">
    <location>
        <begin position="92"/>
        <end position="154"/>
    </location>
</feature>
<dbReference type="EMBL" id="CABFOC020000003">
    <property type="protein sequence ID" value="CAH0043778.1"/>
    <property type="molecule type" value="Genomic_DNA"/>
</dbReference>
<evidence type="ECO:0000256" key="1">
    <source>
        <dbReference type="ARBA" id="ARBA00004123"/>
    </source>
</evidence>
<dbReference type="Proteomes" id="UP000775872">
    <property type="component" value="Unassembled WGS sequence"/>
</dbReference>
<evidence type="ECO:0000259" key="5">
    <source>
        <dbReference type="PROSITE" id="PS50048"/>
    </source>
</evidence>
<dbReference type="Pfam" id="PF00172">
    <property type="entry name" value="Zn_clus"/>
    <property type="match status" value="1"/>
</dbReference>
<dbReference type="AlphaFoldDB" id="A0A9N9W321"/>
<dbReference type="Pfam" id="PF04082">
    <property type="entry name" value="Fungal_trans"/>
    <property type="match status" value="1"/>
</dbReference>
<dbReference type="OrthoDB" id="435881at2759"/>
<name>A0A9N9W321_9HYPO</name>
<feature type="compositionally biased region" description="Polar residues" evidence="4">
    <location>
        <begin position="128"/>
        <end position="138"/>
    </location>
</feature>
<comment type="caution">
    <text evidence="6">The sequence shown here is derived from an EMBL/GenBank/DDBJ whole genome shotgun (WGS) entry which is preliminary data.</text>
</comment>
<protein>
    <recommendedName>
        <fullName evidence="5">Zn(2)-C6 fungal-type domain-containing protein</fullName>
    </recommendedName>
</protein>
<evidence type="ECO:0000313" key="6">
    <source>
        <dbReference type="EMBL" id="CAH0043778.1"/>
    </source>
</evidence>
<dbReference type="GO" id="GO:0008270">
    <property type="term" value="F:zinc ion binding"/>
    <property type="evidence" value="ECO:0007669"/>
    <property type="project" value="InterPro"/>
</dbReference>